<reference evidence="2" key="1">
    <citation type="journal article" date="2011" name="Acta Biochim. Biophys. Sin.">
        <title>Characterization of the multiple CRISPR loci on Streptomyces linear plasmid pSHK1.</title>
        <authorList>
            <person name="Guo P."/>
            <person name="Cheng Q."/>
            <person name="Xie P."/>
            <person name="Fan Y."/>
            <person name="Jiang W."/>
            <person name="Qin Z."/>
        </authorList>
    </citation>
    <scope>NUCLEOTIDE SEQUENCE</scope>
    <source>
        <strain evidence="2">HK1</strain>
        <plasmid evidence="2">pSHK1</plasmid>
    </source>
</reference>
<name>B0LTZ2_9ACTN</name>
<gene>
    <name evidence="2" type="ORF">pSHK1.149</name>
</gene>
<geneLocation type="plasmid" evidence="2">
    <name>pSHK1</name>
</geneLocation>
<evidence type="ECO:0000256" key="1">
    <source>
        <dbReference type="SAM" id="MobiDB-lite"/>
    </source>
</evidence>
<organism evidence="2">
    <name type="scientific">Streptomyces sp. HK1</name>
    <dbReference type="NCBI Taxonomy" id="405041"/>
    <lineage>
        <taxon>Bacteria</taxon>
        <taxon>Bacillati</taxon>
        <taxon>Actinomycetota</taxon>
        <taxon>Actinomycetes</taxon>
        <taxon>Kitasatosporales</taxon>
        <taxon>Streptomycetaceae</taxon>
        <taxon>Streptomyces</taxon>
    </lineage>
</organism>
<evidence type="ECO:0000313" key="2">
    <source>
        <dbReference type="EMBL" id="ABY83618.1"/>
    </source>
</evidence>
<protein>
    <submittedName>
        <fullName evidence="2">Uncharacterized protein</fullName>
    </submittedName>
</protein>
<dbReference type="AlphaFoldDB" id="B0LTZ2"/>
<dbReference type="EMBL" id="EU372836">
    <property type="protein sequence ID" value="ABY83618.1"/>
    <property type="molecule type" value="Genomic_DNA"/>
</dbReference>
<feature type="region of interest" description="Disordered" evidence="1">
    <location>
        <begin position="1"/>
        <end position="39"/>
    </location>
</feature>
<proteinExistence type="predicted"/>
<sequence>MPPLGRTDDESEDPPTQPSSADVTGKPSRNPAESRFGGVPGIQSKLVAISVRRLPRPTLADVQQYSSQTVDRGLSLFPLVSVYPAPPEPSTCRNCQFQCLNCRRGEERRDRLRQPFCDARIFLIPRQ</sequence>
<keyword evidence="2" id="KW-0614">Plasmid</keyword>
<accession>B0LTZ2</accession>